<dbReference type="Proteomes" id="UP001589609">
    <property type="component" value="Unassembled WGS sequence"/>
</dbReference>
<reference evidence="3 4" key="1">
    <citation type="submission" date="2024-09" db="EMBL/GenBank/DDBJ databases">
        <authorList>
            <person name="Sun Q."/>
            <person name="Mori K."/>
        </authorList>
    </citation>
    <scope>NUCLEOTIDE SEQUENCE [LARGE SCALE GENOMIC DNA]</scope>
    <source>
        <strain evidence="3 4">JCM 11201</strain>
    </source>
</reference>
<sequence length="315" mass="35158">MTLKPYVKQFLQAARKETPHSPIDMVRLRGTMTALLPPVGPRPSAEKAEDRLIPGPNGAVPIRVYTPSGKGPFPLFIYIHGGGWTIGSIEEYDTTCRLLANETGAKVISVEYRLAPEHPFPAGLEDCYAAAEWIFEHAAELNGDPTNITIGGDNAGGNLSAAVALMARDRNKSFISRQVLMYPATDYYHYRVYSEYDSIIENGDGYVLTNVDMSYFWTLYLGDEMHAANSYASPIRARDFNNLPPTLLITAEYDPLRDEGELYGIKLRQAGTHVQAKRFDGMIHGFVSLFPDQKEGREALELIRDFVNTPFVMQK</sequence>
<dbReference type="SUPFAM" id="SSF53474">
    <property type="entry name" value="alpha/beta-Hydrolases"/>
    <property type="match status" value="1"/>
</dbReference>
<keyword evidence="4" id="KW-1185">Reference proteome</keyword>
<dbReference type="PANTHER" id="PTHR48081:SF8">
    <property type="entry name" value="ALPHA_BETA HYDROLASE FOLD-3 DOMAIN-CONTAINING PROTEIN-RELATED"/>
    <property type="match status" value="1"/>
</dbReference>
<evidence type="ECO:0000259" key="2">
    <source>
        <dbReference type="Pfam" id="PF07859"/>
    </source>
</evidence>
<keyword evidence="1 3" id="KW-0378">Hydrolase</keyword>
<dbReference type="Gene3D" id="3.40.50.1820">
    <property type="entry name" value="alpha/beta hydrolase"/>
    <property type="match status" value="1"/>
</dbReference>
<dbReference type="RefSeq" id="WP_379949510.1">
    <property type="nucleotide sequence ID" value="NZ_JBHMAF010000065.1"/>
</dbReference>
<name>A0ABV5WFJ9_9BACI</name>
<dbReference type="InterPro" id="IPR050300">
    <property type="entry name" value="GDXG_lipolytic_enzyme"/>
</dbReference>
<dbReference type="PANTHER" id="PTHR48081">
    <property type="entry name" value="AB HYDROLASE SUPERFAMILY PROTEIN C4A8.06C"/>
    <property type="match status" value="1"/>
</dbReference>
<protein>
    <submittedName>
        <fullName evidence="3">Alpha/beta hydrolase</fullName>
    </submittedName>
</protein>
<accession>A0ABV5WFJ9</accession>
<evidence type="ECO:0000313" key="3">
    <source>
        <dbReference type="EMBL" id="MFB9759208.1"/>
    </source>
</evidence>
<proteinExistence type="predicted"/>
<organism evidence="3 4">
    <name type="scientific">Ectobacillus funiculus</name>
    <dbReference type="NCBI Taxonomy" id="137993"/>
    <lineage>
        <taxon>Bacteria</taxon>
        <taxon>Bacillati</taxon>
        <taxon>Bacillota</taxon>
        <taxon>Bacilli</taxon>
        <taxon>Bacillales</taxon>
        <taxon>Bacillaceae</taxon>
        <taxon>Ectobacillus</taxon>
    </lineage>
</organism>
<dbReference type="EMBL" id="JBHMAF010000065">
    <property type="protein sequence ID" value="MFB9759208.1"/>
    <property type="molecule type" value="Genomic_DNA"/>
</dbReference>
<dbReference type="InterPro" id="IPR013094">
    <property type="entry name" value="AB_hydrolase_3"/>
</dbReference>
<feature type="domain" description="Alpha/beta hydrolase fold-3" evidence="2">
    <location>
        <begin position="77"/>
        <end position="287"/>
    </location>
</feature>
<gene>
    <name evidence="3" type="ORF">ACFFMS_12225</name>
</gene>
<evidence type="ECO:0000313" key="4">
    <source>
        <dbReference type="Proteomes" id="UP001589609"/>
    </source>
</evidence>
<dbReference type="Pfam" id="PF07859">
    <property type="entry name" value="Abhydrolase_3"/>
    <property type="match status" value="1"/>
</dbReference>
<evidence type="ECO:0000256" key="1">
    <source>
        <dbReference type="ARBA" id="ARBA00022801"/>
    </source>
</evidence>
<dbReference type="GO" id="GO:0016787">
    <property type="term" value="F:hydrolase activity"/>
    <property type="evidence" value="ECO:0007669"/>
    <property type="project" value="UniProtKB-KW"/>
</dbReference>
<dbReference type="InterPro" id="IPR029058">
    <property type="entry name" value="AB_hydrolase_fold"/>
</dbReference>
<comment type="caution">
    <text evidence="3">The sequence shown here is derived from an EMBL/GenBank/DDBJ whole genome shotgun (WGS) entry which is preliminary data.</text>
</comment>